<dbReference type="EMBL" id="CP001087">
    <property type="protein sequence ID" value="ACN17030.1"/>
    <property type="molecule type" value="Genomic_DNA"/>
</dbReference>
<dbReference type="OrthoDB" id="7024679at2"/>
<protein>
    <submittedName>
        <fullName evidence="1">Uncharacterized protein</fullName>
    </submittedName>
</protein>
<organism evidence="1 2">
    <name type="scientific">Desulforapulum autotrophicum (strain ATCC 43914 / DSM 3382 / VKM B-1955 / HRM2)</name>
    <name type="common">Desulfobacterium autotrophicum</name>
    <dbReference type="NCBI Taxonomy" id="177437"/>
    <lineage>
        <taxon>Bacteria</taxon>
        <taxon>Pseudomonadati</taxon>
        <taxon>Thermodesulfobacteriota</taxon>
        <taxon>Desulfobacteria</taxon>
        <taxon>Desulfobacterales</taxon>
        <taxon>Desulfobacteraceae</taxon>
        <taxon>Desulforapulum</taxon>
    </lineage>
</organism>
<dbReference type="AlphaFoldDB" id="C0QBM8"/>
<dbReference type="RefSeq" id="WP_015905770.1">
    <property type="nucleotide sequence ID" value="NC_012108.1"/>
</dbReference>
<evidence type="ECO:0000313" key="2">
    <source>
        <dbReference type="Proteomes" id="UP000000442"/>
    </source>
</evidence>
<dbReference type="HOGENOM" id="CLU_121351_0_0_7"/>
<gene>
    <name evidence="1" type="ordered locus">HRM2_39720</name>
</gene>
<sequence>MSLNHTSKFAELTNEQFQLIGKIVVEWANIEFLQKQILSRLLFSPEFISRTYTDRMSAVKVQESIKESIALHRNRYRANIVNEEILHEIERVNEEVHNARAHRNKFAHFCWFRSTDEEICGTNFSAGLPESKKGKKSFITINNTELNRLYKESYNLVDKINKLIDKLPEIEEETLTRITLTEQLGKADPKSRV</sequence>
<reference evidence="1 2" key="1">
    <citation type="journal article" date="2009" name="Environ. Microbiol.">
        <title>Genome sequence of Desulfobacterium autotrophicum HRM2, a marine sulfate reducer oxidizing organic carbon completely to carbon dioxide.</title>
        <authorList>
            <person name="Strittmatter A.W."/>
            <person name="Liesegang H."/>
            <person name="Rabus R."/>
            <person name="Decker I."/>
            <person name="Amann J."/>
            <person name="Andres S."/>
            <person name="Henne A."/>
            <person name="Fricke W.F."/>
            <person name="Martinez-Arias R."/>
            <person name="Bartels D."/>
            <person name="Goesmann A."/>
            <person name="Krause L."/>
            <person name="Puehler A."/>
            <person name="Klenk H.P."/>
            <person name="Richter M."/>
            <person name="Schuler M."/>
            <person name="Gloeckner F.O."/>
            <person name="Meyerdierks A."/>
            <person name="Gottschalk G."/>
            <person name="Amann R."/>
        </authorList>
    </citation>
    <scope>NUCLEOTIDE SEQUENCE [LARGE SCALE GENOMIC DNA]</scope>
    <source>
        <strain evidence="2">ATCC 43914 / DSM 3382 / HRM2</strain>
    </source>
</reference>
<evidence type="ECO:0000313" key="1">
    <source>
        <dbReference type="EMBL" id="ACN17030.1"/>
    </source>
</evidence>
<name>C0QBM8_DESAH</name>
<dbReference type="KEGG" id="dat:HRM2_39720"/>
<dbReference type="Proteomes" id="UP000000442">
    <property type="component" value="Chromosome"/>
</dbReference>
<keyword evidence="2" id="KW-1185">Reference proteome</keyword>
<dbReference type="eggNOG" id="ENOG5032XYY">
    <property type="taxonomic scope" value="Bacteria"/>
</dbReference>
<accession>C0QBM8</accession>
<proteinExistence type="predicted"/>